<dbReference type="SUPFAM" id="SSF63829">
    <property type="entry name" value="Calcium-dependent phosphotriesterase"/>
    <property type="match status" value="1"/>
</dbReference>
<sequence length="525" mass="56484">MKRTLPIFIGTFVLTLLLSNTAFSQAGTLDTTFGTGGKVITLTGVPGNNQAYDSALQADGKIIVVGNSNSYLDGSSFLVARYLPNGALDTTFGTGGYVTTLFGNHCTAQSIVLQKDGKIVVAGSTYVPSQNVVYSDIMIVRYNENGTLDTSFDTDGIKIETLDYPQFVNALLIQADGKMVVGGAFESVEDPGYSTFGLARFNTNGSLDQTYGTNGFVFTPDLMRGEILDMKFTDNENIIAVGRNNFGLDCVIAKYGSNGEIIKSFGPNGTGRIEEDYRQISQLNKCVISKNNDIYIGGSSFDGVKYCGFISKYSANGVADTSFGVNGKILRDFGTNIASFATDITIDHNNDLLVGYGVGLTSDYNFGIESYSLSGVLNASFGKNGYFTTNFGPGHDYFQTMLVQPDNKIVMSGNKGGFVITRINNTATLLSTIDFSKKANEITISPNPVNEYPSLTLQLEESANLTVDLYDVKGVLISNLVRNKNYSEGLSTEELDLSGKNLSKGIYLLKINGDGKVAKTIKIVK</sequence>
<accession>A0A227NEN0</accession>
<dbReference type="NCBIfam" id="TIGR04183">
    <property type="entry name" value="Por_Secre_tail"/>
    <property type="match status" value="1"/>
</dbReference>
<dbReference type="InterPro" id="IPR013431">
    <property type="entry name" value="Delta_60_rpt"/>
</dbReference>
<dbReference type="Gene3D" id="2.80.10.50">
    <property type="match status" value="2"/>
</dbReference>
<reference evidence="4 5" key="1">
    <citation type="submission" date="2016-11" db="EMBL/GenBank/DDBJ databases">
        <title>Whole genomes of Flavobacteriaceae.</title>
        <authorList>
            <person name="Stine C."/>
            <person name="Li C."/>
            <person name="Tadesse D."/>
        </authorList>
    </citation>
    <scope>NUCLEOTIDE SEQUENCE [LARGE SCALE GENOMIC DNA]</scope>
    <source>
        <strain evidence="4 5">DSM 24704</strain>
    </source>
</reference>
<name>A0A227NEN0_9FLAO</name>
<evidence type="ECO:0000256" key="2">
    <source>
        <dbReference type="SAM" id="SignalP"/>
    </source>
</evidence>
<dbReference type="RefSeq" id="WP_089482047.1">
    <property type="nucleotide sequence ID" value="NZ_MUGS01000106.1"/>
</dbReference>
<dbReference type="Pfam" id="PF17164">
    <property type="entry name" value="DUF5122"/>
    <property type="match status" value="3"/>
</dbReference>
<dbReference type="NCBIfam" id="TIGR02608">
    <property type="entry name" value="delta_60_rpt"/>
    <property type="match status" value="6"/>
</dbReference>
<keyword evidence="5" id="KW-1185">Reference proteome</keyword>
<dbReference type="OrthoDB" id="9805017at2"/>
<feature type="domain" description="Secretion system C-terminal sorting" evidence="3">
    <location>
        <begin position="444"/>
        <end position="521"/>
    </location>
</feature>
<feature type="signal peptide" evidence="2">
    <location>
        <begin position="1"/>
        <end position="26"/>
    </location>
</feature>
<evidence type="ECO:0000313" key="4">
    <source>
        <dbReference type="EMBL" id="OXE95561.1"/>
    </source>
</evidence>
<keyword evidence="1 2" id="KW-0732">Signal</keyword>
<organism evidence="4 5">
    <name type="scientific">Flavobacterium araucananum</name>
    <dbReference type="NCBI Taxonomy" id="946678"/>
    <lineage>
        <taxon>Bacteria</taxon>
        <taxon>Pseudomonadati</taxon>
        <taxon>Bacteroidota</taxon>
        <taxon>Flavobacteriia</taxon>
        <taxon>Flavobacteriales</taxon>
        <taxon>Flavobacteriaceae</taxon>
        <taxon>Flavobacterium</taxon>
    </lineage>
</organism>
<dbReference type="Proteomes" id="UP000214684">
    <property type="component" value="Unassembled WGS sequence"/>
</dbReference>
<dbReference type="InterPro" id="IPR026444">
    <property type="entry name" value="Secre_tail"/>
</dbReference>
<dbReference type="AlphaFoldDB" id="A0A227NEN0"/>
<proteinExistence type="predicted"/>
<gene>
    <name evidence="4" type="ORF">B0A64_24380</name>
</gene>
<protein>
    <recommendedName>
        <fullName evidence="3">Secretion system C-terminal sorting domain-containing protein</fullName>
    </recommendedName>
</protein>
<comment type="caution">
    <text evidence="4">The sequence shown here is derived from an EMBL/GenBank/DDBJ whole genome shotgun (WGS) entry which is preliminary data.</text>
</comment>
<evidence type="ECO:0000259" key="3">
    <source>
        <dbReference type="Pfam" id="PF18962"/>
    </source>
</evidence>
<evidence type="ECO:0000313" key="5">
    <source>
        <dbReference type="Proteomes" id="UP000214684"/>
    </source>
</evidence>
<feature type="chain" id="PRO_5030039039" description="Secretion system C-terminal sorting domain-containing protein" evidence="2">
    <location>
        <begin position="27"/>
        <end position="525"/>
    </location>
</feature>
<dbReference type="Pfam" id="PF18962">
    <property type="entry name" value="Por_Secre_tail"/>
    <property type="match status" value="1"/>
</dbReference>
<evidence type="ECO:0000256" key="1">
    <source>
        <dbReference type="ARBA" id="ARBA00022729"/>
    </source>
</evidence>
<dbReference type="EMBL" id="MUGS01000106">
    <property type="protein sequence ID" value="OXE95561.1"/>
    <property type="molecule type" value="Genomic_DNA"/>
</dbReference>